<proteinExistence type="inferred from homology"/>
<dbReference type="RefSeq" id="WP_092740772.1">
    <property type="nucleotide sequence ID" value="NZ_FNOV01000008.1"/>
</dbReference>
<name>A0A1H3JI19_9BACT</name>
<dbReference type="Proteomes" id="UP000199249">
    <property type="component" value="Unassembled WGS sequence"/>
</dbReference>
<keyword evidence="5" id="KW-0479">Metal-binding</keyword>
<evidence type="ECO:0000256" key="4">
    <source>
        <dbReference type="PIRSR" id="PIRSR001227-1"/>
    </source>
</evidence>
<protein>
    <submittedName>
        <fullName evidence="6">Penicillin amidase</fullName>
    </submittedName>
</protein>
<dbReference type="Gene3D" id="2.30.120.10">
    <property type="match status" value="1"/>
</dbReference>
<dbReference type="InterPro" id="IPR014395">
    <property type="entry name" value="Pen/GL7ACA/AHL_acylase"/>
</dbReference>
<evidence type="ECO:0000256" key="5">
    <source>
        <dbReference type="PIRSR" id="PIRSR001227-2"/>
    </source>
</evidence>
<dbReference type="PIRSF" id="PIRSF001227">
    <property type="entry name" value="Pen_acylase"/>
    <property type="match status" value="1"/>
</dbReference>
<dbReference type="InterPro" id="IPR023343">
    <property type="entry name" value="Penicillin_amidase_dom1"/>
</dbReference>
<dbReference type="CDD" id="cd03747">
    <property type="entry name" value="Ntn_PGA_like"/>
    <property type="match status" value="1"/>
</dbReference>
<dbReference type="AlphaFoldDB" id="A0A1H3JI19"/>
<gene>
    <name evidence="6" type="ORF">SAMN04488069_10891</name>
</gene>
<comment type="cofactor">
    <cofactor evidence="5">
        <name>Ca(2+)</name>
        <dbReference type="ChEBI" id="CHEBI:29108"/>
    </cofactor>
    <text evidence="5">Binds 1 Ca(2+) ion per dimer.</text>
</comment>
<evidence type="ECO:0000256" key="1">
    <source>
        <dbReference type="ARBA" id="ARBA00006586"/>
    </source>
</evidence>
<evidence type="ECO:0000313" key="7">
    <source>
        <dbReference type="Proteomes" id="UP000199249"/>
    </source>
</evidence>
<feature type="binding site" evidence="5">
    <location>
        <position position="353"/>
    </location>
    <ligand>
        <name>Ca(2+)</name>
        <dbReference type="ChEBI" id="CHEBI:29108"/>
    </ligand>
</feature>
<dbReference type="GO" id="GO:0017000">
    <property type="term" value="P:antibiotic biosynthetic process"/>
    <property type="evidence" value="ECO:0007669"/>
    <property type="project" value="InterPro"/>
</dbReference>
<accession>A0A1H3JI19</accession>
<dbReference type="SUPFAM" id="SSF56235">
    <property type="entry name" value="N-terminal nucleophile aminohydrolases (Ntn hydrolases)"/>
    <property type="match status" value="1"/>
</dbReference>
<keyword evidence="5" id="KW-0106">Calcium</keyword>
<feature type="binding site" evidence="5">
    <location>
        <position position="350"/>
    </location>
    <ligand>
        <name>Ca(2+)</name>
        <dbReference type="ChEBI" id="CHEBI:29108"/>
    </ligand>
</feature>
<dbReference type="Pfam" id="PF01804">
    <property type="entry name" value="Penicil_amidase"/>
    <property type="match status" value="1"/>
</dbReference>
<dbReference type="Gene3D" id="3.60.20.10">
    <property type="entry name" value="Glutamine Phosphoribosylpyrophosphate, subunit 1, domain 1"/>
    <property type="match status" value="1"/>
</dbReference>
<evidence type="ECO:0000313" key="6">
    <source>
        <dbReference type="EMBL" id="SDY39566.1"/>
    </source>
</evidence>
<dbReference type="InterPro" id="IPR043147">
    <property type="entry name" value="Penicillin_amidase_A-knob"/>
</dbReference>
<dbReference type="PANTHER" id="PTHR34218">
    <property type="entry name" value="PEPTIDASE S45 PENICILLIN AMIDASE"/>
    <property type="match status" value="1"/>
</dbReference>
<dbReference type="Gene3D" id="1.10.439.10">
    <property type="entry name" value="Penicillin Amidohydrolase, domain 1"/>
    <property type="match status" value="1"/>
</dbReference>
<dbReference type="OrthoDB" id="9759796at2"/>
<evidence type="ECO:0000256" key="3">
    <source>
        <dbReference type="ARBA" id="ARBA00023145"/>
    </source>
</evidence>
<comment type="similarity">
    <text evidence="1">Belongs to the peptidase S45 family.</text>
</comment>
<sequence length="819" mass="92307">MLRWLKPLLALLSAVVLAWVLNTQQGQVPPLGRLLSPYSGFWQNGETAADFPARQTLRLPGLHQTVRVRFDDRRVPHIFAENDHDLYYAQGYLTARDRLWQMEFMTRVAAGRISEVVGERALEYDRFQRRMGLPFGAENSLREMLKNDTTRLVLESYSAGVNAYISQLSPKEYPFEYKLLDYAPEPWQPLKCALLLKLMAWDLSGRSDDLRLSNVLSKYGPDVTRDLFPDFPFRADPVVPEGTPLDFKPLAVPPVPAPFAAAVSGLEPSREPDAELGSNNFALAGSRTASGRPLLANDPHLQLNLPSIWYQVQLHGPGQNVYGVTIPGAPAVIIGFNTDVAWGVTNVGGDVLDWYQLKFKDARRREYWHDGRWKPVRRVVERIAVRGRPDQLDTVLYTHHGPVVYDHDEKTFNAQTPVRHALRWTAHEAAGANEVLAFVKLNHARNYQDYDRALRTYASPAQNFIFASRSGDVAIRPNGRFPLKYAEQGKFILDGSDPRQDWQGWIPMSQTPRVLNPARGYVSSANQHSAGPGYPYYLGWDYAPWDRAHRINQQLSHMRRATADTLRVLQNDNLGLNAQLMLPWMLAHLPAVSGNPAADIATTLAARRALARWRYHYAAEAVEATIFELWYQDLVRRLWEDDFGKAATGLEMRFPARDRTNQLLLAEPRSPWLDDRRTPQKETAPDLLAASLQFALDSLTRKFGPLGPKWAWANQKSTDINHLAQLPGFGHQDIACGGSPGSVNATGPRNGPSWRMVVDLSTPVRAYGIFPGGQSGNPASAHYDDMLESWRTGKLDELVFLQAADENHPRLQAAWRLEQ</sequence>
<dbReference type="EMBL" id="FNOV01000008">
    <property type="protein sequence ID" value="SDY39566.1"/>
    <property type="molecule type" value="Genomic_DNA"/>
</dbReference>
<keyword evidence="3" id="KW-0865">Zymogen</keyword>
<evidence type="ECO:0000256" key="2">
    <source>
        <dbReference type="ARBA" id="ARBA00022801"/>
    </source>
</evidence>
<dbReference type="GO" id="GO:0016811">
    <property type="term" value="F:hydrolase activity, acting on carbon-nitrogen (but not peptide) bonds, in linear amides"/>
    <property type="evidence" value="ECO:0007669"/>
    <property type="project" value="InterPro"/>
</dbReference>
<dbReference type="InterPro" id="IPR029055">
    <property type="entry name" value="Ntn_hydrolases_N"/>
</dbReference>
<keyword evidence="2" id="KW-0378">Hydrolase</keyword>
<feature type="active site" description="Nucleophile" evidence="4">
    <location>
        <position position="278"/>
    </location>
</feature>
<reference evidence="7" key="1">
    <citation type="submission" date="2016-10" db="EMBL/GenBank/DDBJ databases">
        <authorList>
            <person name="Varghese N."/>
            <person name="Submissions S."/>
        </authorList>
    </citation>
    <scope>NUCLEOTIDE SEQUENCE [LARGE SCALE GENOMIC DNA]</scope>
    <source>
        <strain evidence="7">CGMCC 1.8975</strain>
    </source>
</reference>
<dbReference type="InterPro" id="IPR043146">
    <property type="entry name" value="Penicillin_amidase_N_B-knob"/>
</dbReference>
<dbReference type="GO" id="GO:0046872">
    <property type="term" value="F:metal ion binding"/>
    <property type="evidence" value="ECO:0007669"/>
    <property type="project" value="UniProtKB-KW"/>
</dbReference>
<dbReference type="PANTHER" id="PTHR34218:SF4">
    <property type="entry name" value="ACYL-HOMOSERINE LACTONE ACYLASE QUIP"/>
    <property type="match status" value="1"/>
</dbReference>
<dbReference type="Gene3D" id="1.10.1400.10">
    <property type="match status" value="1"/>
</dbReference>
<keyword evidence="7" id="KW-1185">Reference proteome</keyword>
<organism evidence="6 7">
    <name type="scientific">Hymenobacter psychrophilus</name>
    <dbReference type="NCBI Taxonomy" id="651662"/>
    <lineage>
        <taxon>Bacteria</taxon>
        <taxon>Pseudomonadati</taxon>
        <taxon>Bacteroidota</taxon>
        <taxon>Cytophagia</taxon>
        <taxon>Cytophagales</taxon>
        <taxon>Hymenobacteraceae</taxon>
        <taxon>Hymenobacter</taxon>
    </lineage>
</organism>
<dbReference type="STRING" id="651662.SAMN04488069_10891"/>
<dbReference type="InterPro" id="IPR002692">
    <property type="entry name" value="S45"/>
</dbReference>